<comment type="caution">
    <text evidence="2">The sequence shown here is derived from an EMBL/GenBank/DDBJ whole genome shotgun (WGS) entry which is preliminary data.</text>
</comment>
<dbReference type="OrthoDB" id="1091556at2"/>
<evidence type="ECO:0000313" key="3">
    <source>
        <dbReference type="Proteomes" id="UP000616595"/>
    </source>
</evidence>
<sequence>MAENSIIVENGVEKKPRRELKNISFNDGIFSGSDQFSAAMKMAMYLSKSTIIPKEFQGNEGNILIALEMSNRLGVGLMMVMQNLYVVNGRPSWSSQYIIAMINSSKKYKTELQYHMEGTGDDLSCYAYAEDYSGHEVKGPTITIEMSKKEGWYGKNGSKWPNMPEIMIKYRAASSFGRINCPDMIMGIYSTEEVVDGMVDYQILNPEESVKQEIESNANSQTLDFDNTDNKKEAMPEKDKIKDKITPEEIKAIEEAELETEQDDDLPDFMK</sequence>
<accession>A0A923KXK7</accession>
<organism evidence="2 3">
    <name type="scientific">Acetobacterium paludosum</name>
    <dbReference type="NCBI Taxonomy" id="52693"/>
    <lineage>
        <taxon>Bacteria</taxon>
        <taxon>Bacillati</taxon>
        <taxon>Bacillota</taxon>
        <taxon>Clostridia</taxon>
        <taxon>Eubacteriales</taxon>
        <taxon>Eubacteriaceae</taxon>
        <taxon>Acetobacterium</taxon>
    </lineage>
</organism>
<proteinExistence type="predicted"/>
<protein>
    <recommendedName>
        <fullName evidence="4">Recombinase RecT</fullName>
    </recommendedName>
</protein>
<reference evidence="2" key="1">
    <citation type="submission" date="2019-10" db="EMBL/GenBank/DDBJ databases">
        <authorList>
            <person name="Ross D.E."/>
            <person name="Gulliver D."/>
        </authorList>
    </citation>
    <scope>NUCLEOTIDE SEQUENCE</scope>
    <source>
        <strain evidence="2">DER-2019</strain>
    </source>
</reference>
<feature type="compositionally biased region" description="Basic and acidic residues" evidence="1">
    <location>
        <begin position="228"/>
        <end position="248"/>
    </location>
</feature>
<evidence type="ECO:0008006" key="4">
    <source>
        <dbReference type="Google" id="ProtNLM"/>
    </source>
</evidence>
<name>A0A923KXK7_9FIRM</name>
<feature type="compositionally biased region" description="Polar residues" evidence="1">
    <location>
        <begin position="215"/>
        <end position="225"/>
    </location>
</feature>
<gene>
    <name evidence="2" type="ORF">GH810_14250</name>
</gene>
<evidence type="ECO:0000256" key="1">
    <source>
        <dbReference type="SAM" id="MobiDB-lite"/>
    </source>
</evidence>
<dbReference type="RefSeq" id="WP_148568470.1">
    <property type="nucleotide sequence ID" value="NZ_RXYA01000018.1"/>
</dbReference>
<dbReference type="Proteomes" id="UP000616595">
    <property type="component" value="Unassembled WGS sequence"/>
</dbReference>
<feature type="region of interest" description="Disordered" evidence="1">
    <location>
        <begin position="213"/>
        <end position="248"/>
    </location>
</feature>
<reference evidence="2" key="2">
    <citation type="submission" date="2020-10" db="EMBL/GenBank/DDBJ databases">
        <title>Comparative genomics of the Acetobacterium genus.</title>
        <authorList>
            <person name="Marshall C."/>
            <person name="May H."/>
            <person name="Norman S."/>
        </authorList>
    </citation>
    <scope>NUCLEOTIDE SEQUENCE</scope>
    <source>
        <strain evidence="2">DER-2019</strain>
    </source>
</reference>
<evidence type="ECO:0000313" key="2">
    <source>
        <dbReference type="EMBL" id="MBC3889473.1"/>
    </source>
</evidence>
<keyword evidence="3" id="KW-1185">Reference proteome</keyword>
<dbReference type="AlphaFoldDB" id="A0A923KXK7"/>
<dbReference type="EMBL" id="WJBD01000019">
    <property type="protein sequence ID" value="MBC3889473.1"/>
    <property type="molecule type" value="Genomic_DNA"/>
</dbReference>